<dbReference type="STRING" id="883161.HMPREF9306_00352"/>
<dbReference type="CDD" id="cd01392">
    <property type="entry name" value="HTH_LacI"/>
    <property type="match status" value="1"/>
</dbReference>
<dbReference type="PROSITE" id="PS50932">
    <property type="entry name" value="HTH_LACI_2"/>
    <property type="match status" value="1"/>
</dbReference>
<evidence type="ECO:0000256" key="3">
    <source>
        <dbReference type="ARBA" id="ARBA00023163"/>
    </source>
</evidence>
<dbReference type="PANTHER" id="PTHR30146:SF109">
    <property type="entry name" value="HTH-TYPE TRANSCRIPTIONAL REGULATOR GALS"/>
    <property type="match status" value="1"/>
</dbReference>
<dbReference type="HOGENOM" id="CLU_037628_6_1_11"/>
<dbReference type="InterPro" id="IPR046335">
    <property type="entry name" value="LacI/GalR-like_sensor"/>
</dbReference>
<dbReference type="Pfam" id="PF00356">
    <property type="entry name" value="LacI"/>
    <property type="match status" value="1"/>
</dbReference>
<dbReference type="SUPFAM" id="SSF47413">
    <property type="entry name" value="lambda repressor-like DNA-binding domains"/>
    <property type="match status" value="1"/>
</dbReference>
<gene>
    <name evidence="5" type="ORF">HMPREF9306_00352</name>
</gene>
<keyword evidence="2" id="KW-0238">DNA-binding</keyword>
<dbReference type="Pfam" id="PF13377">
    <property type="entry name" value="Peripla_BP_3"/>
    <property type="match status" value="1"/>
</dbReference>
<reference evidence="5 6" key="1">
    <citation type="submission" date="2013-04" db="EMBL/GenBank/DDBJ databases">
        <title>The Genome Sequence of Propionimicrobium lymphophilum ACS-093-V-SCH5.</title>
        <authorList>
            <consortium name="The Broad Institute Genomics Platform"/>
            <person name="Earl A."/>
            <person name="Ward D."/>
            <person name="Feldgarden M."/>
            <person name="Gevers D."/>
            <person name="Saerens B."/>
            <person name="Vaneechoutte M."/>
            <person name="Walker B."/>
            <person name="Young S."/>
            <person name="Zeng Q."/>
            <person name="Gargeya S."/>
            <person name="Fitzgerald M."/>
            <person name="Haas B."/>
            <person name="Abouelleil A."/>
            <person name="Allen A.W."/>
            <person name="Alvarado L."/>
            <person name="Arachchi H.M."/>
            <person name="Berlin A.M."/>
            <person name="Chapman S.B."/>
            <person name="Gainer-Dewar J."/>
            <person name="Goldberg J."/>
            <person name="Griggs A."/>
            <person name="Gujja S."/>
            <person name="Hansen M."/>
            <person name="Howarth C."/>
            <person name="Imamovic A."/>
            <person name="Ireland A."/>
            <person name="Larimer J."/>
            <person name="McCowan C."/>
            <person name="Murphy C."/>
            <person name="Pearson M."/>
            <person name="Poon T.W."/>
            <person name="Priest M."/>
            <person name="Roberts A."/>
            <person name="Saif S."/>
            <person name="Shea T."/>
            <person name="Sisk P."/>
            <person name="Sykes S."/>
            <person name="Wortman J."/>
            <person name="Nusbaum C."/>
            <person name="Birren B."/>
        </authorList>
    </citation>
    <scope>NUCLEOTIDE SEQUENCE [LARGE SCALE GENOMIC DNA]</scope>
    <source>
        <strain evidence="5 6">ACS-093-V-SCH5</strain>
    </source>
</reference>
<dbReference type="CDD" id="cd06267">
    <property type="entry name" value="PBP1_LacI_sugar_binding-like"/>
    <property type="match status" value="1"/>
</dbReference>
<dbReference type="InterPro" id="IPR028082">
    <property type="entry name" value="Peripla_BP_I"/>
</dbReference>
<evidence type="ECO:0000313" key="5">
    <source>
        <dbReference type="EMBL" id="EPD33598.1"/>
    </source>
</evidence>
<comment type="caution">
    <text evidence="5">The sequence shown here is derived from an EMBL/GenBank/DDBJ whole genome shotgun (WGS) entry which is preliminary data.</text>
</comment>
<dbReference type="InterPro" id="IPR000843">
    <property type="entry name" value="HTH_LacI"/>
</dbReference>
<name>S2W1E1_9ACTN</name>
<evidence type="ECO:0000256" key="2">
    <source>
        <dbReference type="ARBA" id="ARBA00023125"/>
    </source>
</evidence>
<dbReference type="InterPro" id="IPR010982">
    <property type="entry name" value="Lambda_DNA-bd_dom_sf"/>
</dbReference>
<dbReference type="GO" id="GO:0000976">
    <property type="term" value="F:transcription cis-regulatory region binding"/>
    <property type="evidence" value="ECO:0007669"/>
    <property type="project" value="TreeGrafter"/>
</dbReference>
<organism evidence="5 6">
    <name type="scientific">Propionimicrobium lymphophilum ACS-093-V-SCH5</name>
    <dbReference type="NCBI Taxonomy" id="883161"/>
    <lineage>
        <taxon>Bacteria</taxon>
        <taxon>Bacillati</taxon>
        <taxon>Actinomycetota</taxon>
        <taxon>Actinomycetes</taxon>
        <taxon>Propionibacteriales</taxon>
        <taxon>Propionibacteriaceae</taxon>
        <taxon>Propionimicrobium</taxon>
    </lineage>
</organism>
<dbReference type="EMBL" id="AGZR01000004">
    <property type="protein sequence ID" value="EPD33598.1"/>
    <property type="molecule type" value="Genomic_DNA"/>
</dbReference>
<dbReference type="SMART" id="SM00354">
    <property type="entry name" value="HTH_LACI"/>
    <property type="match status" value="1"/>
</dbReference>
<dbReference type="PROSITE" id="PS00356">
    <property type="entry name" value="HTH_LACI_1"/>
    <property type="match status" value="1"/>
</dbReference>
<evidence type="ECO:0000313" key="6">
    <source>
        <dbReference type="Proteomes" id="UP000014417"/>
    </source>
</evidence>
<keyword evidence="1" id="KW-0805">Transcription regulation</keyword>
<dbReference type="PATRIC" id="fig|883161.3.peg.355"/>
<dbReference type="PANTHER" id="PTHR30146">
    <property type="entry name" value="LACI-RELATED TRANSCRIPTIONAL REPRESSOR"/>
    <property type="match status" value="1"/>
</dbReference>
<protein>
    <recommendedName>
        <fullName evidence="4">HTH lacI-type domain-containing protein</fullName>
    </recommendedName>
</protein>
<evidence type="ECO:0000256" key="1">
    <source>
        <dbReference type="ARBA" id="ARBA00023015"/>
    </source>
</evidence>
<dbReference type="GO" id="GO:0003700">
    <property type="term" value="F:DNA-binding transcription factor activity"/>
    <property type="evidence" value="ECO:0007669"/>
    <property type="project" value="TreeGrafter"/>
</dbReference>
<dbReference type="AlphaFoldDB" id="S2W1E1"/>
<dbReference type="Proteomes" id="UP000014417">
    <property type="component" value="Unassembled WGS sequence"/>
</dbReference>
<evidence type="ECO:0000259" key="4">
    <source>
        <dbReference type="PROSITE" id="PS50932"/>
    </source>
</evidence>
<keyword evidence="3" id="KW-0804">Transcription</keyword>
<dbReference type="Gene3D" id="1.10.260.40">
    <property type="entry name" value="lambda repressor-like DNA-binding domains"/>
    <property type="match status" value="1"/>
</dbReference>
<feature type="domain" description="HTH lacI-type" evidence="4">
    <location>
        <begin position="21"/>
        <end position="75"/>
    </location>
</feature>
<dbReference type="Gene3D" id="3.40.50.2300">
    <property type="match status" value="2"/>
</dbReference>
<sequence length="353" mass="38198">MELQRLPKKSGILDHMKNKRVTMREVAALAGVSLKTVSRVVNGEPGVAEQTAEAVKDAINKTGYRVDPQAQALRRTDRRSRTVGLLVSSVANPFDAKIHAALEEVATEHSSTVLALSSNDDPNLTKQRAQVLVNRQIDGLVFSPLGKSQKWLADLMGDRPVVAFDRQPHGLDVDAVVSDNFQGALRATRHLISGGHRRIAFLGDRDIIETAQIRRAGFERAMGESGVEIAPGLVRSNLPGEEAARMSAHELLTGPEPLTAIFSAQNNLTAGVLRALKDLNMAEQIAVVSFDDLPHAELFKIGLTAITQDPERIGRIAAERLFARLRGDIDGPAETITVPTGFQIRGSGEIKPA</sequence>
<accession>S2W1E1</accession>
<proteinExistence type="predicted"/>
<keyword evidence="6" id="KW-1185">Reference proteome</keyword>
<dbReference type="SUPFAM" id="SSF53822">
    <property type="entry name" value="Periplasmic binding protein-like I"/>
    <property type="match status" value="1"/>
</dbReference>